<evidence type="ECO:0000256" key="1">
    <source>
        <dbReference type="ARBA" id="ARBA00022630"/>
    </source>
</evidence>
<comment type="caution">
    <text evidence="4">The sequence shown here is derived from an EMBL/GenBank/DDBJ whole genome shotgun (WGS) entry which is preliminary data.</text>
</comment>
<dbReference type="EMBL" id="CATQJA010001382">
    <property type="protein sequence ID" value="CAJ0567038.1"/>
    <property type="molecule type" value="Genomic_DNA"/>
</dbReference>
<keyword evidence="5" id="KW-1185">Reference proteome</keyword>
<evidence type="ECO:0000313" key="4">
    <source>
        <dbReference type="EMBL" id="CAJ0567038.1"/>
    </source>
</evidence>
<dbReference type="InterPro" id="IPR001155">
    <property type="entry name" value="OxRdtase_FMN_N"/>
</dbReference>
<proteinExistence type="predicted"/>
<dbReference type="PANTHER" id="PTHR43656">
    <property type="entry name" value="BINDING OXIDOREDUCTASE, PUTATIVE (AFU_ORTHOLOGUE AFUA_2G08260)-RELATED"/>
    <property type="match status" value="1"/>
</dbReference>
<evidence type="ECO:0000256" key="2">
    <source>
        <dbReference type="ARBA" id="ARBA00023002"/>
    </source>
</evidence>
<feature type="non-terminal residue" evidence="4">
    <location>
        <position position="1"/>
    </location>
</feature>
<organism evidence="4 5">
    <name type="scientific">Mesorhabditis spiculigera</name>
    <dbReference type="NCBI Taxonomy" id="96644"/>
    <lineage>
        <taxon>Eukaryota</taxon>
        <taxon>Metazoa</taxon>
        <taxon>Ecdysozoa</taxon>
        <taxon>Nematoda</taxon>
        <taxon>Chromadorea</taxon>
        <taxon>Rhabditida</taxon>
        <taxon>Rhabditina</taxon>
        <taxon>Rhabditomorpha</taxon>
        <taxon>Rhabditoidea</taxon>
        <taxon>Rhabditidae</taxon>
        <taxon>Mesorhabditinae</taxon>
        <taxon>Mesorhabditis</taxon>
    </lineage>
</organism>
<dbReference type="GO" id="GO:0010181">
    <property type="term" value="F:FMN binding"/>
    <property type="evidence" value="ECO:0007669"/>
    <property type="project" value="InterPro"/>
</dbReference>
<dbReference type="SUPFAM" id="SSF51395">
    <property type="entry name" value="FMN-linked oxidoreductases"/>
    <property type="match status" value="1"/>
</dbReference>
<dbReference type="PANTHER" id="PTHR43656:SF5">
    <property type="entry name" value="NADH:FLAVIN OXIDOREDUCTASE_NADH OXIDASE N-TERMINAL DOMAIN-CONTAINING PROTEIN"/>
    <property type="match status" value="1"/>
</dbReference>
<gene>
    <name evidence="4" type="ORF">MSPICULIGERA_LOCUS5605</name>
</gene>
<feature type="domain" description="NADH:flavin oxidoreductase/NADH oxidase N-terminal" evidence="3">
    <location>
        <begin position="18"/>
        <end position="362"/>
    </location>
</feature>
<dbReference type="Proteomes" id="UP001177023">
    <property type="component" value="Unassembled WGS sequence"/>
</dbReference>
<accession>A0AA36FU34</accession>
<reference evidence="4" key="1">
    <citation type="submission" date="2023-06" db="EMBL/GenBank/DDBJ databases">
        <authorList>
            <person name="Delattre M."/>
        </authorList>
    </citation>
    <scope>NUCLEOTIDE SEQUENCE</scope>
    <source>
        <strain evidence="4">AF72</strain>
    </source>
</reference>
<sequence length="450" mass="49515">MVAERLPCEDVDVSILAEPLWFNSGKSARNRIFKSAMTEMLSSFCPDTPAEHGLPSETVLTMYEKWGNGGFGIVLTGNIAVDPLHLESAGNVIIARENEGPKRDELLRRFANNCKADGALALAQLTHAGRQTAENVNLHPRSCSDVQLTGRRRNFSFGKPIPYTEEEIRTDVVERFAYAAEEAYKAGFDGIELMGAHGYLLAQFMSPTTNRRTDAYGGTPENRVRVVLEIYDAIRKRIPASAQFIVGLKMNSVEFQEGGLSMEDAKTMCQLLEDRGYDFVEMSGGTYEKLVFAHVRDSTKAREAYFLEFTDQLRPVFQKTRMVVTGGFRTAKWMAAVIQDGKCDAVGLGRPVAAEPDLPKKILRYGVLGSAAAKIDQNDFAMTNVVANSQMWQGGQIPFSRCEKATDGIMDLSVQAEADKYVAAAGAYVQGVFASGMQGVPVFQYKSESV</sequence>
<keyword evidence="1" id="KW-0285">Flavoprotein</keyword>
<dbReference type="AlphaFoldDB" id="A0AA36FU34"/>
<protein>
    <recommendedName>
        <fullName evidence="3">NADH:flavin oxidoreductase/NADH oxidase N-terminal domain-containing protein</fullName>
    </recommendedName>
</protein>
<dbReference type="GO" id="GO:0016491">
    <property type="term" value="F:oxidoreductase activity"/>
    <property type="evidence" value="ECO:0007669"/>
    <property type="project" value="UniProtKB-KW"/>
</dbReference>
<evidence type="ECO:0000313" key="5">
    <source>
        <dbReference type="Proteomes" id="UP001177023"/>
    </source>
</evidence>
<dbReference type="InterPro" id="IPR051799">
    <property type="entry name" value="NADH_flavin_oxidoreductase"/>
</dbReference>
<keyword evidence="2" id="KW-0560">Oxidoreductase</keyword>
<evidence type="ECO:0000259" key="3">
    <source>
        <dbReference type="Pfam" id="PF00724"/>
    </source>
</evidence>
<dbReference type="Gene3D" id="3.20.20.70">
    <property type="entry name" value="Aldolase class I"/>
    <property type="match status" value="1"/>
</dbReference>
<name>A0AA36FU34_9BILA</name>
<dbReference type="InterPro" id="IPR013785">
    <property type="entry name" value="Aldolase_TIM"/>
</dbReference>
<dbReference type="Pfam" id="PF00724">
    <property type="entry name" value="Oxidored_FMN"/>
    <property type="match status" value="1"/>
</dbReference>